<dbReference type="Proteomes" id="UP001549920">
    <property type="component" value="Unassembled WGS sequence"/>
</dbReference>
<feature type="region of interest" description="Disordered" evidence="1">
    <location>
        <begin position="258"/>
        <end position="392"/>
    </location>
</feature>
<feature type="region of interest" description="Disordered" evidence="1">
    <location>
        <begin position="53"/>
        <end position="106"/>
    </location>
</feature>
<organism evidence="3 4">
    <name type="scientific">Loxostege sticticalis</name>
    <name type="common">Beet webworm moth</name>
    <dbReference type="NCBI Taxonomy" id="481309"/>
    <lineage>
        <taxon>Eukaryota</taxon>
        <taxon>Metazoa</taxon>
        <taxon>Ecdysozoa</taxon>
        <taxon>Arthropoda</taxon>
        <taxon>Hexapoda</taxon>
        <taxon>Insecta</taxon>
        <taxon>Pterygota</taxon>
        <taxon>Neoptera</taxon>
        <taxon>Endopterygota</taxon>
        <taxon>Lepidoptera</taxon>
        <taxon>Glossata</taxon>
        <taxon>Ditrysia</taxon>
        <taxon>Pyraloidea</taxon>
        <taxon>Crambidae</taxon>
        <taxon>Pyraustinae</taxon>
        <taxon>Loxostege</taxon>
    </lineage>
</organism>
<sequence length="392" mass="42634">MKVLLAFVLAVSSVSSLGSGPYLPSGWRPSGPAFFLPSEVRAAPEPIATTLEPKTPEEIVLTSEPTSLEGKIPESTEQPLELTSLEEKTPESTITPSELSASEERTTESASISAELVQEVSQENVASGSDFLREYGPPAVLDIHQSITVQGLPDIVTEHTFKVDDAKIAQDEPVSLKAVEEITATVSSVEPTSNEEGMIVQTDATIEAKSRQAASTMEAVTGEDISEVTTAKFEENIAQQEIVTSSPLETEGPAKFEENSVPLEKSSNPEAEVTEGNSLEYLPPVSNEELIQDNDAIAKDDAVKLEVPLTPSEKSEDSDAVKSEINECEEKVEESSGSGQVPDVLDEQERVGFREYGPPKSENYEKSETERIENNETRRRRFSSRFASFKKH</sequence>
<dbReference type="EMBL" id="JBEUOH010000027">
    <property type="protein sequence ID" value="KAL0859374.1"/>
    <property type="molecule type" value="Genomic_DNA"/>
</dbReference>
<reference evidence="3 4" key="1">
    <citation type="submission" date="2024-06" db="EMBL/GenBank/DDBJ databases">
        <title>A chromosome-level genome assembly of beet webworm, Loxostege sticticalis.</title>
        <authorList>
            <person name="Zhang Y."/>
        </authorList>
    </citation>
    <scope>NUCLEOTIDE SEQUENCE [LARGE SCALE GENOMIC DNA]</scope>
    <source>
        <strain evidence="3">AQ026</strain>
        <tissue evidence="3">Whole body</tissue>
    </source>
</reference>
<evidence type="ECO:0000313" key="3">
    <source>
        <dbReference type="EMBL" id="KAL0859374.1"/>
    </source>
</evidence>
<evidence type="ECO:0000256" key="2">
    <source>
        <dbReference type="SAM" id="SignalP"/>
    </source>
</evidence>
<feature type="compositionally biased region" description="Basic residues" evidence="1">
    <location>
        <begin position="378"/>
        <end position="392"/>
    </location>
</feature>
<protein>
    <submittedName>
        <fullName evidence="3">Uncharacterized protein</fullName>
    </submittedName>
</protein>
<feature type="compositionally biased region" description="Basic and acidic residues" evidence="1">
    <location>
        <begin position="362"/>
        <end position="377"/>
    </location>
</feature>
<feature type="signal peptide" evidence="2">
    <location>
        <begin position="1"/>
        <end position="16"/>
    </location>
</feature>
<keyword evidence="4" id="KW-1185">Reference proteome</keyword>
<evidence type="ECO:0000313" key="4">
    <source>
        <dbReference type="Proteomes" id="UP001549920"/>
    </source>
</evidence>
<gene>
    <name evidence="3" type="ORF">ABMA27_010565</name>
</gene>
<feature type="compositionally biased region" description="Basic and acidic residues" evidence="1">
    <location>
        <begin position="313"/>
        <end position="329"/>
    </location>
</feature>
<keyword evidence="2" id="KW-0732">Signal</keyword>
<name>A0ABR3H3J5_LOXSC</name>
<accession>A0ABR3H3J5</accession>
<feature type="chain" id="PRO_5045359216" evidence="2">
    <location>
        <begin position="17"/>
        <end position="392"/>
    </location>
</feature>
<comment type="caution">
    <text evidence="3">The sequence shown here is derived from an EMBL/GenBank/DDBJ whole genome shotgun (WGS) entry which is preliminary data.</text>
</comment>
<proteinExistence type="predicted"/>
<evidence type="ECO:0000256" key="1">
    <source>
        <dbReference type="SAM" id="MobiDB-lite"/>
    </source>
</evidence>